<reference evidence="10" key="1">
    <citation type="journal article" date="2019" name="Int. J. Syst. Evol. Microbiol.">
        <title>The Global Catalogue of Microorganisms (GCM) 10K type strain sequencing project: providing services to taxonomists for standard genome sequencing and annotation.</title>
        <authorList>
            <consortium name="The Broad Institute Genomics Platform"/>
            <consortium name="The Broad Institute Genome Sequencing Center for Infectious Disease"/>
            <person name="Wu L."/>
            <person name="Ma J."/>
        </authorList>
    </citation>
    <scope>NUCLEOTIDE SEQUENCE [LARGE SCALE GENOMIC DNA]</scope>
    <source>
        <strain evidence="10">JCM 14969</strain>
    </source>
</reference>
<keyword evidence="2" id="KW-0813">Transport</keyword>
<dbReference type="InterPro" id="IPR011701">
    <property type="entry name" value="MFS"/>
</dbReference>
<dbReference type="PROSITE" id="PS50850">
    <property type="entry name" value="MFS"/>
    <property type="match status" value="1"/>
</dbReference>
<feature type="transmembrane region" description="Helical" evidence="7">
    <location>
        <begin position="90"/>
        <end position="110"/>
    </location>
</feature>
<feature type="transmembrane region" description="Helical" evidence="7">
    <location>
        <begin position="211"/>
        <end position="231"/>
    </location>
</feature>
<keyword evidence="3" id="KW-1003">Cell membrane</keyword>
<feature type="transmembrane region" description="Helical" evidence="7">
    <location>
        <begin position="60"/>
        <end position="78"/>
    </location>
</feature>
<feature type="transmembrane region" description="Helical" evidence="7">
    <location>
        <begin position="278"/>
        <end position="300"/>
    </location>
</feature>
<dbReference type="Gene3D" id="1.20.1250.20">
    <property type="entry name" value="MFS general substrate transporter like domains"/>
    <property type="match status" value="1"/>
</dbReference>
<evidence type="ECO:0000256" key="2">
    <source>
        <dbReference type="ARBA" id="ARBA00022448"/>
    </source>
</evidence>
<dbReference type="PANTHER" id="PTHR42718:SF46">
    <property type="entry name" value="BLR6921 PROTEIN"/>
    <property type="match status" value="1"/>
</dbReference>
<dbReference type="InterPro" id="IPR036259">
    <property type="entry name" value="MFS_trans_sf"/>
</dbReference>
<feature type="transmembrane region" description="Helical" evidence="7">
    <location>
        <begin position="340"/>
        <end position="361"/>
    </location>
</feature>
<keyword evidence="6 7" id="KW-0472">Membrane</keyword>
<feature type="transmembrane region" description="Helical" evidence="7">
    <location>
        <begin position="406"/>
        <end position="432"/>
    </location>
</feature>
<gene>
    <name evidence="9" type="ORF">GCM10009789_87550</name>
</gene>
<organism evidence="9 10">
    <name type="scientific">Kribbella sancticallisti</name>
    <dbReference type="NCBI Taxonomy" id="460087"/>
    <lineage>
        <taxon>Bacteria</taxon>
        <taxon>Bacillati</taxon>
        <taxon>Actinomycetota</taxon>
        <taxon>Actinomycetes</taxon>
        <taxon>Propionibacteriales</taxon>
        <taxon>Kribbellaceae</taxon>
        <taxon>Kribbella</taxon>
    </lineage>
</organism>
<feature type="transmembrane region" description="Helical" evidence="7">
    <location>
        <begin position="24"/>
        <end position="48"/>
    </location>
</feature>
<keyword evidence="5 7" id="KW-1133">Transmembrane helix</keyword>
<dbReference type="Proteomes" id="UP001500393">
    <property type="component" value="Unassembled WGS sequence"/>
</dbReference>
<protein>
    <submittedName>
        <fullName evidence="9">MFS transporter</fullName>
    </submittedName>
</protein>
<feature type="transmembrane region" description="Helical" evidence="7">
    <location>
        <begin position="177"/>
        <end position="199"/>
    </location>
</feature>
<evidence type="ECO:0000256" key="5">
    <source>
        <dbReference type="ARBA" id="ARBA00022989"/>
    </source>
</evidence>
<evidence type="ECO:0000313" key="10">
    <source>
        <dbReference type="Proteomes" id="UP001500393"/>
    </source>
</evidence>
<evidence type="ECO:0000256" key="7">
    <source>
        <dbReference type="SAM" id="Phobius"/>
    </source>
</evidence>
<dbReference type="CDD" id="cd17321">
    <property type="entry name" value="MFS_MMR_MDR_like"/>
    <property type="match status" value="1"/>
</dbReference>
<feature type="transmembrane region" description="Helical" evidence="7">
    <location>
        <begin position="243"/>
        <end position="266"/>
    </location>
</feature>
<dbReference type="PROSITE" id="PS00216">
    <property type="entry name" value="SUGAR_TRANSPORT_1"/>
    <property type="match status" value="1"/>
</dbReference>
<feature type="transmembrane region" description="Helical" evidence="7">
    <location>
        <begin position="312"/>
        <end position="333"/>
    </location>
</feature>
<keyword evidence="4 7" id="KW-0812">Transmembrane</keyword>
<dbReference type="RefSeq" id="WP_344222734.1">
    <property type="nucleotide sequence ID" value="NZ_BAAAOS010000077.1"/>
</dbReference>
<sequence length="493" mass="50855">MHEHAPEAETSGPQPGPDPRRWRALALLGAAFFMIILDGTIVLTAIPAIQSDLSMTTSGVQWVITAYVVAFGGLMLLGGRSADMLGRRKVFLVGTVLFGSSSLLCGLAWAGPVLIGARLVQGVSAAIMAPTALSLVITIFTDPAERNKALGVWGGLGGTGATAGLLLGGVVTQYLGWSWIFFVNVPAAIAVILLVPVLVPRGPDRDPARSYDAAGAVTITLALLSLVYAIVRAPDQGWASPETLGLFVAATMLIVVFVVVESRSVAPLVPLRIFRNRFLIGGNLVIFSAGLAVDGMLFPLTLFSQQMLGYTALQYGLASIAMTATSIAGAMIGEALVTRVGLRGVAATAVLLVAAGCVLLTQVTADASYWKDLVWGLLVFGPGMGAAFVASQIAAFDGVRDEEYGLAAALVDTSFNIGTALGIVITTSVAVAVTSDAVSGAEGGPSIYGYQAAFATSAVFAALGVVAALMLLGRRPDKLESQGPAQETTTEDR</sequence>
<dbReference type="InterPro" id="IPR005829">
    <property type="entry name" value="Sugar_transporter_CS"/>
</dbReference>
<evidence type="ECO:0000256" key="6">
    <source>
        <dbReference type="ARBA" id="ARBA00023136"/>
    </source>
</evidence>
<feature type="transmembrane region" description="Helical" evidence="7">
    <location>
        <begin position="152"/>
        <end position="171"/>
    </location>
</feature>
<proteinExistence type="predicted"/>
<name>A0ABP4QWS9_9ACTN</name>
<accession>A0ABP4QWS9</accession>
<feature type="transmembrane region" description="Helical" evidence="7">
    <location>
        <begin position="122"/>
        <end position="140"/>
    </location>
</feature>
<evidence type="ECO:0000256" key="4">
    <source>
        <dbReference type="ARBA" id="ARBA00022692"/>
    </source>
</evidence>
<evidence type="ECO:0000313" key="9">
    <source>
        <dbReference type="EMBL" id="GAA1620444.1"/>
    </source>
</evidence>
<comment type="subcellular location">
    <subcellularLocation>
        <location evidence="1">Cell membrane</location>
        <topology evidence="1">Multi-pass membrane protein</topology>
    </subcellularLocation>
</comment>
<keyword evidence="10" id="KW-1185">Reference proteome</keyword>
<dbReference type="Gene3D" id="1.20.1720.10">
    <property type="entry name" value="Multidrug resistance protein D"/>
    <property type="match status" value="1"/>
</dbReference>
<dbReference type="SUPFAM" id="SSF103473">
    <property type="entry name" value="MFS general substrate transporter"/>
    <property type="match status" value="1"/>
</dbReference>
<evidence type="ECO:0000256" key="3">
    <source>
        <dbReference type="ARBA" id="ARBA00022475"/>
    </source>
</evidence>
<dbReference type="PANTHER" id="PTHR42718">
    <property type="entry name" value="MAJOR FACILITATOR SUPERFAMILY MULTIDRUG TRANSPORTER MFSC"/>
    <property type="match status" value="1"/>
</dbReference>
<feature type="transmembrane region" description="Helical" evidence="7">
    <location>
        <begin position="373"/>
        <end position="394"/>
    </location>
</feature>
<dbReference type="EMBL" id="BAAAOS010000077">
    <property type="protein sequence ID" value="GAA1620444.1"/>
    <property type="molecule type" value="Genomic_DNA"/>
</dbReference>
<dbReference type="Pfam" id="PF07690">
    <property type="entry name" value="MFS_1"/>
    <property type="match status" value="1"/>
</dbReference>
<evidence type="ECO:0000259" key="8">
    <source>
        <dbReference type="PROSITE" id="PS50850"/>
    </source>
</evidence>
<evidence type="ECO:0000256" key="1">
    <source>
        <dbReference type="ARBA" id="ARBA00004651"/>
    </source>
</evidence>
<feature type="domain" description="Major facilitator superfamily (MFS) profile" evidence="8">
    <location>
        <begin position="24"/>
        <end position="476"/>
    </location>
</feature>
<comment type="caution">
    <text evidence="9">The sequence shown here is derived from an EMBL/GenBank/DDBJ whole genome shotgun (WGS) entry which is preliminary data.</text>
</comment>
<feature type="transmembrane region" description="Helical" evidence="7">
    <location>
        <begin position="452"/>
        <end position="472"/>
    </location>
</feature>
<dbReference type="InterPro" id="IPR020846">
    <property type="entry name" value="MFS_dom"/>
</dbReference>